<dbReference type="OMA" id="FSRLQFN"/>
<dbReference type="EMBL" id="KZ825209">
    <property type="protein sequence ID" value="PYI14512.1"/>
    <property type="molecule type" value="Genomic_DNA"/>
</dbReference>
<dbReference type="InterPro" id="IPR011042">
    <property type="entry name" value="6-blade_b-propeller_TolB-like"/>
</dbReference>
<evidence type="ECO:0000313" key="2">
    <source>
        <dbReference type="EMBL" id="PYI14512.1"/>
    </source>
</evidence>
<evidence type="ECO:0000313" key="3">
    <source>
        <dbReference type="Proteomes" id="UP000249829"/>
    </source>
</evidence>
<dbReference type="Pfam" id="PF07676">
    <property type="entry name" value="PD40"/>
    <property type="match status" value="1"/>
</dbReference>
<keyword evidence="3" id="KW-1185">Reference proteome</keyword>
<dbReference type="GO" id="GO:0016787">
    <property type="term" value="F:hydrolase activity"/>
    <property type="evidence" value="ECO:0007669"/>
    <property type="project" value="UniProtKB-KW"/>
</dbReference>
<reference evidence="2 3" key="1">
    <citation type="submission" date="2018-02" db="EMBL/GenBank/DDBJ databases">
        <title>The genomes of Aspergillus section Nigri reveals drivers in fungal speciation.</title>
        <authorList>
            <consortium name="DOE Joint Genome Institute"/>
            <person name="Vesth T.C."/>
            <person name="Nybo J."/>
            <person name="Theobald S."/>
            <person name="Brandl J."/>
            <person name="Frisvad J.C."/>
            <person name="Nielsen K.F."/>
            <person name="Lyhne E.K."/>
            <person name="Kogle M.E."/>
            <person name="Kuo A."/>
            <person name="Riley R."/>
            <person name="Clum A."/>
            <person name="Nolan M."/>
            <person name="Lipzen A."/>
            <person name="Salamov A."/>
            <person name="Henrissat B."/>
            <person name="Wiebenga A."/>
            <person name="De vries R.P."/>
            <person name="Grigoriev I.V."/>
            <person name="Mortensen U.H."/>
            <person name="Andersen M.R."/>
            <person name="Baker S.E."/>
        </authorList>
    </citation>
    <scope>NUCLEOTIDE SEQUENCE [LARGE SCALE GENOMIC DNA]</scope>
    <source>
        <strain evidence="2 3">CBS 115571</strain>
    </source>
</reference>
<dbReference type="AlphaFoldDB" id="A0A2V5GYR9"/>
<gene>
    <name evidence="2" type="ORF">BO99DRAFT_344747</name>
</gene>
<dbReference type="InterPro" id="IPR011659">
    <property type="entry name" value="WD40"/>
</dbReference>
<sequence>MVVGGIVPISLGLISFGVASVASIITQADTCFEPPPSEPIEVIQLPLPPVVPTDESGACTHHLNPHGTGCMGKSSLMNGGDFSPDGNHVLVSLNFTGAPSAPDPASIYTGVQLILIRTNGTNFSTGSPWKCLTCGVPESHRRGSSSLADYPQVFADGQRALAGNNIVECRAGLLASEACTPDQIHIYPIRLSNTADDSGSGAIIRELRLHPDNVHLGFNSFSVTASGQLSQHTYFGRLQFNDSPATGSPRTTRYDLVNVTVLVAPDGPLPYTVTGDQMQINRQALVVGEFRGFANRGQEVLYIGVPWESCNIDLFAADLTTGEVRRVTTHPGYVDPVGVSPDGRWQVILDTRGTDRMEFLSAMRGVPPVVDLLTVTTVASVRNNGDRRFFQPWLLDAHGDRDGPDYNYYGQQINAGGDGQPGSINDPNWNAGADPRWSPDGTRIMYWQKMVVPPACGGINPLPCPTSTEPGGRTSRLMMARLTSRQPYHLDPVAPVSDRVPWGLPYISGESVPEVFNLPPGNYTLHGQVSGSADVVLRNTKTASALDFVAVRYHNYSDDGVHYIQGHESVASTFLSVTSARLDWYSNLTATGASYSTKVTGPGGFHVVDDAMLNVFVANGTLVTTVDGVVYKQPLTGT</sequence>
<name>A0A2V5GYR9_ASPV1</name>
<dbReference type="Gene3D" id="2.120.10.30">
    <property type="entry name" value="TolB, C-terminal domain"/>
    <property type="match status" value="1"/>
</dbReference>
<proteinExistence type="predicted"/>
<feature type="chain" id="PRO_5015882578" evidence="1">
    <location>
        <begin position="24"/>
        <end position="638"/>
    </location>
</feature>
<dbReference type="SUPFAM" id="SSF82171">
    <property type="entry name" value="DPP6 N-terminal domain-like"/>
    <property type="match status" value="1"/>
</dbReference>
<accession>A0A2V5GYR9</accession>
<feature type="signal peptide" evidence="1">
    <location>
        <begin position="1"/>
        <end position="23"/>
    </location>
</feature>
<protein>
    <submittedName>
        <fullName evidence="2">Saponin hydrolase</fullName>
    </submittedName>
</protein>
<organism evidence="2 3">
    <name type="scientific">Aspergillus violaceofuscus (strain CBS 115571)</name>
    <dbReference type="NCBI Taxonomy" id="1450538"/>
    <lineage>
        <taxon>Eukaryota</taxon>
        <taxon>Fungi</taxon>
        <taxon>Dikarya</taxon>
        <taxon>Ascomycota</taxon>
        <taxon>Pezizomycotina</taxon>
        <taxon>Eurotiomycetes</taxon>
        <taxon>Eurotiomycetidae</taxon>
        <taxon>Eurotiales</taxon>
        <taxon>Aspergillaceae</taxon>
        <taxon>Aspergillus</taxon>
    </lineage>
</organism>
<dbReference type="Proteomes" id="UP000249829">
    <property type="component" value="Unassembled WGS sequence"/>
</dbReference>
<evidence type="ECO:0000256" key="1">
    <source>
        <dbReference type="SAM" id="SignalP"/>
    </source>
</evidence>
<dbReference type="STRING" id="1450538.A0A2V5GYR9"/>
<keyword evidence="1" id="KW-0732">Signal</keyword>
<keyword evidence="2" id="KW-0378">Hydrolase</keyword>